<keyword evidence="4" id="KW-1185">Reference proteome</keyword>
<dbReference type="AlphaFoldDB" id="A0A5D5ASG7"/>
<comment type="caution">
    <text evidence="3">The sequence shown here is derived from an EMBL/GenBank/DDBJ whole genome shotgun (WGS) entry which is preliminary data.</text>
</comment>
<feature type="coiled-coil region" evidence="1">
    <location>
        <begin position="59"/>
        <end position="93"/>
    </location>
</feature>
<evidence type="ECO:0000313" key="3">
    <source>
        <dbReference type="EMBL" id="TYT63993.1"/>
    </source>
</evidence>
<accession>A0A5D5ASG7</accession>
<dbReference type="Proteomes" id="UP000324104">
    <property type="component" value="Unassembled WGS sequence"/>
</dbReference>
<gene>
    <name evidence="3" type="ORF">FYC77_01965</name>
</gene>
<dbReference type="RefSeq" id="WP_149079798.1">
    <property type="nucleotide sequence ID" value="NZ_VTAW01000001.1"/>
</dbReference>
<evidence type="ECO:0000256" key="1">
    <source>
        <dbReference type="SAM" id="Coils"/>
    </source>
</evidence>
<feature type="region of interest" description="Disordered" evidence="2">
    <location>
        <begin position="1"/>
        <end position="55"/>
    </location>
</feature>
<keyword evidence="1" id="KW-0175">Coiled coil</keyword>
<feature type="compositionally biased region" description="Polar residues" evidence="2">
    <location>
        <begin position="29"/>
        <end position="39"/>
    </location>
</feature>
<evidence type="ECO:0000256" key="2">
    <source>
        <dbReference type="SAM" id="MobiDB-lite"/>
    </source>
</evidence>
<proteinExistence type="predicted"/>
<reference evidence="3 4" key="1">
    <citation type="submission" date="2019-08" db="EMBL/GenBank/DDBJ databases">
        <title>Archaea genome.</title>
        <authorList>
            <person name="Kajale S."/>
            <person name="Shouche Y."/>
            <person name="Deshpande N."/>
            <person name="Sharma A."/>
        </authorList>
    </citation>
    <scope>NUCLEOTIDE SEQUENCE [LARGE SCALE GENOMIC DNA]</scope>
    <source>
        <strain evidence="3 4">ESP3B_9</strain>
    </source>
</reference>
<feature type="compositionally biased region" description="Polar residues" evidence="2">
    <location>
        <begin position="98"/>
        <end position="108"/>
    </location>
</feature>
<sequence>MSAEQQPADDTPSRTEQTLDPRSGVEFAFQSSTSNTSTEPAAPGQAADSGESLPARIERTYLRTRVAALESELEASERRRQDVIEQYERILENWRADASSQDGDQTSEGPLGRLLDGWR</sequence>
<feature type="region of interest" description="Disordered" evidence="2">
    <location>
        <begin position="94"/>
        <end position="119"/>
    </location>
</feature>
<evidence type="ECO:0000313" key="4">
    <source>
        <dbReference type="Proteomes" id="UP000324104"/>
    </source>
</evidence>
<organism evidence="3 4">
    <name type="scientific">Natrialba swarupiae</name>
    <dbReference type="NCBI Taxonomy" id="2448032"/>
    <lineage>
        <taxon>Archaea</taxon>
        <taxon>Methanobacteriati</taxon>
        <taxon>Methanobacteriota</taxon>
        <taxon>Stenosarchaea group</taxon>
        <taxon>Halobacteria</taxon>
        <taxon>Halobacteriales</taxon>
        <taxon>Natrialbaceae</taxon>
        <taxon>Natrialba</taxon>
    </lineage>
</organism>
<name>A0A5D5ASG7_9EURY</name>
<dbReference type="EMBL" id="VTAW01000001">
    <property type="protein sequence ID" value="TYT63993.1"/>
    <property type="molecule type" value="Genomic_DNA"/>
</dbReference>
<protein>
    <submittedName>
        <fullName evidence="3">Uncharacterized protein</fullName>
    </submittedName>
</protein>